<evidence type="ECO:0000313" key="4">
    <source>
        <dbReference type="EMBL" id="CAI0470639.1"/>
    </source>
</evidence>
<dbReference type="EMBL" id="CAMGYJ010000009">
    <property type="protein sequence ID" value="CAI0470639.1"/>
    <property type="molecule type" value="Genomic_DNA"/>
</dbReference>
<dbReference type="InterPro" id="IPR045000">
    <property type="entry name" value="TR"/>
</dbReference>
<evidence type="ECO:0000256" key="2">
    <source>
        <dbReference type="ARBA" id="ARBA00023002"/>
    </source>
</evidence>
<sequence length="257" mass="27537">MAEARWSLNGMTALVTGGTRGIGYAIVEELAGFGARVHTCSRNEKELNDRVLEWKSKGLQVTGSVCDLSSVSDRKKLMETVSSLFDGKLNILVNNAASIVMKSCLDHTSEDYSSVVGTNLESPYHLCQLGHPLLKASEQGSVVFISSVAGLVSLPMVSVYSATKGAINQLTRSFACEWAKDNIRTNAVAPGSIRTTMAEPDPETIKRYTGFFNKIPVSRMGEPKEVASMVAFLCLPAASYINGQVIAVDGGFTANGF</sequence>
<comment type="caution">
    <text evidence="4">The sequence shown here is derived from an EMBL/GenBank/DDBJ whole genome shotgun (WGS) entry which is preliminary data.</text>
</comment>
<dbReference type="InterPro" id="IPR036291">
    <property type="entry name" value="NAD(P)-bd_dom_sf"/>
</dbReference>
<keyword evidence="2" id="KW-0560">Oxidoreductase</keyword>
<keyword evidence="1" id="KW-0521">NADP</keyword>
<dbReference type="SUPFAM" id="SSF51735">
    <property type="entry name" value="NAD(P)-binding Rossmann-fold domains"/>
    <property type="match status" value="1"/>
</dbReference>
<comment type="similarity">
    <text evidence="3">Belongs to the short-chain dehydrogenases/reductases (SDR) family. SDR65C subfamily.</text>
</comment>
<dbReference type="Pfam" id="PF13561">
    <property type="entry name" value="adh_short_C2"/>
    <property type="match status" value="1"/>
</dbReference>
<organism evidence="4 5">
    <name type="scientific">Linum tenue</name>
    <dbReference type="NCBI Taxonomy" id="586396"/>
    <lineage>
        <taxon>Eukaryota</taxon>
        <taxon>Viridiplantae</taxon>
        <taxon>Streptophyta</taxon>
        <taxon>Embryophyta</taxon>
        <taxon>Tracheophyta</taxon>
        <taxon>Spermatophyta</taxon>
        <taxon>Magnoliopsida</taxon>
        <taxon>eudicotyledons</taxon>
        <taxon>Gunneridae</taxon>
        <taxon>Pentapetalae</taxon>
        <taxon>rosids</taxon>
        <taxon>fabids</taxon>
        <taxon>Malpighiales</taxon>
        <taxon>Linaceae</taxon>
        <taxon>Linum</taxon>
    </lineage>
</organism>
<dbReference type="PRINTS" id="PR00080">
    <property type="entry name" value="SDRFAMILY"/>
</dbReference>
<dbReference type="AlphaFoldDB" id="A0AAV0PHV3"/>
<evidence type="ECO:0008006" key="6">
    <source>
        <dbReference type="Google" id="ProtNLM"/>
    </source>
</evidence>
<dbReference type="InterPro" id="IPR020904">
    <property type="entry name" value="Sc_DH/Rdtase_CS"/>
</dbReference>
<evidence type="ECO:0000256" key="1">
    <source>
        <dbReference type="ARBA" id="ARBA00022857"/>
    </source>
</evidence>
<keyword evidence="5" id="KW-1185">Reference proteome</keyword>
<dbReference type="GO" id="GO:0016491">
    <property type="term" value="F:oxidoreductase activity"/>
    <property type="evidence" value="ECO:0007669"/>
    <property type="project" value="UniProtKB-KW"/>
</dbReference>
<gene>
    <name evidence="4" type="ORF">LITE_LOCUS38635</name>
</gene>
<dbReference type="PANTHER" id="PTHR42898:SF28">
    <property type="entry name" value="TROPINONE REDUCTASE HOMOLOG"/>
    <property type="match status" value="1"/>
</dbReference>
<protein>
    <recommendedName>
        <fullName evidence="6">Tropinone reductase I</fullName>
    </recommendedName>
</protein>
<dbReference type="PRINTS" id="PR00081">
    <property type="entry name" value="GDHRDH"/>
</dbReference>
<accession>A0AAV0PHV3</accession>
<name>A0AAV0PHV3_9ROSI</name>
<evidence type="ECO:0000313" key="5">
    <source>
        <dbReference type="Proteomes" id="UP001154282"/>
    </source>
</evidence>
<dbReference type="InterPro" id="IPR002347">
    <property type="entry name" value="SDR_fam"/>
</dbReference>
<dbReference type="FunFam" id="3.40.50.720:FF:000084">
    <property type="entry name" value="Short-chain dehydrogenase reductase"/>
    <property type="match status" value="1"/>
</dbReference>
<dbReference type="PROSITE" id="PS00061">
    <property type="entry name" value="ADH_SHORT"/>
    <property type="match status" value="1"/>
</dbReference>
<reference evidence="4" key="1">
    <citation type="submission" date="2022-08" db="EMBL/GenBank/DDBJ databases">
        <authorList>
            <person name="Gutierrez-Valencia J."/>
        </authorList>
    </citation>
    <scope>NUCLEOTIDE SEQUENCE</scope>
</reference>
<dbReference type="Proteomes" id="UP001154282">
    <property type="component" value="Unassembled WGS sequence"/>
</dbReference>
<dbReference type="PANTHER" id="PTHR42898">
    <property type="entry name" value="TROPINONE REDUCTASE"/>
    <property type="match status" value="1"/>
</dbReference>
<dbReference type="Gene3D" id="3.40.50.720">
    <property type="entry name" value="NAD(P)-binding Rossmann-like Domain"/>
    <property type="match status" value="1"/>
</dbReference>
<evidence type="ECO:0000256" key="3">
    <source>
        <dbReference type="ARBA" id="ARBA00025714"/>
    </source>
</evidence>
<proteinExistence type="inferred from homology"/>